<keyword evidence="1" id="KW-0812">Transmembrane</keyword>
<organism evidence="2 3">
    <name type="scientific">Methylomagnum ishizawai</name>
    <dbReference type="NCBI Taxonomy" id="1760988"/>
    <lineage>
        <taxon>Bacteria</taxon>
        <taxon>Pseudomonadati</taxon>
        <taxon>Pseudomonadota</taxon>
        <taxon>Gammaproteobacteria</taxon>
        <taxon>Methylococcales</taxon>
        <taxon>Methylococcaceae</taxon>
        <taxon>Methylomagnum</taxon>
    </lineage>
</organism>
<evidence type="ECO:0000256" key="1">
    <source>
        <dbReference type="SAM" id="Phobius"/>
    </source>
</evidence>
<evidence type="ECO:0000313" key="2">
    <source>
        <dbReference type="EMBL" id="SMF94280.1"/>
    </source>
</evidence>
<protein>
    <submittedName>
        <fullName evidence="2">Uncharacterized protein</fullName>
    </submittedName>
</protein>
<dbReference type="OrthoDB" id="5570355at2"/>
<sequence>MPDLMSKLKHAGRVVVGGTWGLVAWSLSGVSAVAMVIWGIKAVAIPLLMLKTASWGIWGLGVLREAKTRPPLPPPSDPS</sequence>
<keyword evidence="1" id="KW-0472">Membrane</keyword>
<feature type="transmembrane region" description="Helical" evidence="1">
    <location>
        <begin position="12"/>
        <end position="37"/>
    </location>
</feature>
<proteinExistence type="predicted"/>
<name>A0A1Y6CVM7_9GAMM</name>
<accession>A0A1Y6CVM7</accession>
<reference evidence="2 3" key="1">
    <citation type="submission" date="2016-12" db="EMBL/GenBank/DDBJ databases">
        <authorList>
            <person name="Song W.-J."/>
            <person name="Kurnit D.M."/>
        </authorList>
    </citation>
    <scope>NUCLEOTIDE SEQUENCE [LARGE SCALE GENOMIC DNA]</scope>
    <source>
        <strain evidence="2 3">175</strain>
    </source>
</reference>
<keyword evidence="1" id="KW-1133">Transmembrane helix</keyword>
<keyword evidence="3" id="KW-1185">Reference proteome</keyword>
<dbReference type="AlphaFoldDB" id="A0A1Y6CVM7"/>
<evidence type="ECO:0000313" key="3">
    <source>
        <dbReference type="Proteomes" id="UP000192923"/>
    </source>
</evidence>
<dbReference type="Proteomes" id="UP000192923">
    <property type="component" value="Unassembled WGS sequence"/>
</dbReference>
<gene>
    <name evidence="2" type="ORF">SAMN02949497_1589</name>
</gene>
<dbReference type="EMBL" id="FXAM01000001">
    <property type="protein sequence ID" value="SMF94280.1"/>
    <property type="molecule type" value="Genomic_DNA"/>
</dbReference>
<dbReference type="RefSeq" id="WP_085211514.1">
    <property type="nucleotide sequence ID" value="NZ_FXAM01000001.1"/>
</dbReference>